<evidence type="ECO:0000256" key="1">
    <source>
        <dbReference type="ARBA" id="ARBA00007301"/>
    </source>
</evidence>
<organism evidence="10 11">
    <name type="scientific">Agromyces bracchium</name>
    <dbReference type="NCBI Taxonomy" id="88376"/>
    <lineage>
        <taxon>Bacteria</taxon>
        <taxon>Bacillati</taxon>
        <taxon>Actinomycetota</taxon>
        <taxon>Actinomycetes</taxon>
        <taxon>Micrococcales</taxon>
        <taxon>Microbacteriaceae</taxon>
        <taxon>Agromyces</taxon>
    </lineage>
</organism>
<feature type="binding site" evidence="5 6">
    <location>
        <position position="170"/>
    </location>
    <ligand>
        <name>substrate</name>
    </ligand>
</feature>
<feature type="binding site" evidence="5">
    <location>
        <begin position="100"/>
        <end position="105"/>
    </location>
    <ligand>
        <name>FMN</name>
        <dbReference type="ChEBI" id="CHEBI:58210"/>
    </ligand>
</feature>
<dbReference type="OrthoDB" id="9780392at2"/>
<dbReference type="GO" id="GO:0004733">
    <property type="term" value="F:pyridoxamine phosphate oxidase activity"/>
    <property type="evidence" value="ECO:0007669"/>
    <property type="project" value="UniProtKB-UniRule"/>
</dbReference>
<protein>
    <recommendedName>
        <fullName evidence="5">Pyridoxine/pyridoxamine 5'-phosphate oxidase</fullName>
        <ecNumber evidence="5">1.4.3.5</ecNumber>
    </recommendedName>
    <alternativeName>
        <fullName evidence="5">PNP/PMP oxidase</fullName>
        <shortName evidence="5">PNPOx</shortName>
    </alternativeName>
    <alternativeName>
        <fullName evidence="5">Pyridoxal 5'-phosphate synthase</fullName>
    </alternativeName>
</protein>
<comment type="caution">
    <text evidence="10">The sequence shown here is derived from an EMBL/GenBank/DDBJ whole genome shotgun (WGS) entry which is preliminary data.</text>
</comment>
<keyword evidence="2 5" id="KW-0285">Flavoprotein</keyword>
<comment type="function">
    <text evidence="5">Catalyzes the oxidation of either pyridoxine 5'-phosphate (PNP) or pyridoxamine 5'-phosphate (PMP) into pyridoxal 5'-phosphate (PLP).</text>
</comment>
<dbReference type="HAMAP" id="MF_01629">
    <property type="entry name" value="PdxH"/>
    <property type="match status" value="1"/>
</dbReference>
<dbReference type="Proteomes" id="UP000433071">
    <property type="component" value="Unassembled WGS sequence"/>
</dbReference>
<dbReference type="Pfam" id="PF10590">
    <property type="entry name" value="PNP_phzG_C"/>
    <property type="match status" value="1"/>
</dbReference>
<proteinExistence type="inferred from homology"/>
<feature type="binding site" evidence="5 7">
    <location>
        <position position="121"/>
    </location>
    <ligand>
        <name>FMN</name>
        <dbReference type="ChEBI" id="CHEBI:58210"/>
    </ligand>
</feature>
<dbReference type="Gene3D" id="2.30.110.10">
    <property type="entry name" value="Electron Transport, Fmn-binding Protein, Chain A"/>
    <property type="match status" value="1"/>
</dbReference>
<dbReference type="EMBL" id="WMLB01000043">
    <property type="protein sequence ID" value="MTH70247.1"/>
    <property type="molecule type" value="Genomic_DNA"/>
</dbReference>
<dbReference type="PANTHER" id="PTHR10851">
    <property type="entry name" value="PYRIDOXINE-5-PHOSPHATE OXIDASE"/>
    <property type="match status" value="1"/>
</dbReference>
<dbReference type="GO" id="GO:0010181">
    <property type="term" value="F:FMN binding"/>
    <property type="evidence" value="ECO:0007669"/>
    <property type="project" value="UniProtKB-UniRule"/>
</dbReference>
<dbReference type="AlphaFoldDB" id="A0A6I3ME27"/>
<feature type="binding site" evidence="6">
    <location>
        <begin position="47"/>
        <end position="50"/>
    </location>
    <ligand>
        <name>substrate</name>
    </ligand>
</feature>
<dbReference type="EC" id="1.4.3.5" evidence="5"/>
<name>A0A6I3ME27_9MICO</name>
<feature type="binding site" evidence="5 6">
    <location>
        <begin position="231"/>
        <end position="233"/>
    </location>
    <ligand>
        <name>substrate</name>
    </ligand>
</feature>
<dbReference type="InterPro" id="IPR012349">
    <property type="entry name" value="Split_barrel_FMN-bd"/>
</dbReference>
<accession>A0A6I3ME27</accession>
<comment type="pathway">
    <text evidence="5">Cofactor metabolism; pyridoxal 5'-phosphate salvage; pyridoxal 5'-phosphate from pyridoxine 5'-phosphate: step 1/1.</text>
</comment>
<dbReference type="Pfam" id="PF01243">
    <property type="entry name" value="PNPOx_N"/>
    <property type="match status" value="1"/>
</dbReference>
<gene>
    <name evidence="5 10" type="primary">pdxH</name>
    <name evidence="10" type="ORF">GJ743_17930</name>
</gene>
<feature type="binding site" evidence="5 6">
    <location>
        <position position="162"/>
    </location>
    <ligand>
        <name>substrate</name>
    </ligand>
</feature>
<feature type="domain" description="Pyridoxamine 5'-phosphate oxidase N-terminal" evidence="8">
    <location>
        <begin position="81"/>
        <end position="197"/>
    </location>
</feature>
<dbReference type="SUPFAM" id="SSF50475">
    <property type="entry name" value="FMN-binding split barrel"/>
    <property type="match status" value="1"/>
</dbReference>
<feature type="binding site" evidence="5 6">
    <location>
        <position position="105"/>
    </location>
    <ligand>
        <name>substrate</name>
    </ligand>
</feature>
<feature type="binding site" evidence="5 7">
    <location>
        <begin position="179"/>
        <end position="180"/>
    </location>
    <ligand>
        <name>FMN</name>
        <dbReference type="ChEBI" id="CHEBI:58210"/>
    </ligand>
</feature>
<keyword evidence="3 5" id="KW-0288">FMN</keyword>
<keyword evidence="5" id="KW-0664">Pyridoxine biosynthesis</keyword>
<evidence type="ECO:0000313" key="11">
    <source>
        <dbReference type="Proteomes" id="UP000433071"/>
    </source>
</evidence>
<feature type="domain" description="Pyridoxine 5'-phosphate oxidase dimerisation C-terminal" evidence="9">
    <location>
        <begin position="212"/>
        <end position="257"/>
    </location>
</feature>
<sequence>MKAPGIRSDPGGFVVRSYAGAMSDAIDPDRMGADRIDRAVEHALTRRKDYGEERLDEAALAADPFVQFDRWLAEADERDVYEPNAMVLGTVGAGGTPSSRTVLLRGVDDRGFVFYTDRSSRKGRALAASPTATLLFPWYLIHRQVIVTGVVDPVPDEESDAYWATRPYGSRIAATASRQSQPIGSRAELEERVRELEEEYAGVDDIRRPDRWGGYRLRPWRIEFWQGRTSRLHDRIVFDRDPEAAAGSPWRIGRLQP</sequence>
<dbReference type="InterPro" id="IPR019576">
    <property type="entry name" value="Pyridoxamine_oxidase_dimer_C"/>
</dbReference>
<evidence type="ECO:0000259" key="9">
    <source>
        <dbReference type="Pfam" id="PF10590"/>
    </source>
</evidence>
<keyword evidence="4 5" id="KW-0560">Oxidoreductase</keyword>
<evidence type="ECO:0000313" key="10">
    <source>
        <dbReference type="EMBL" id="MTH70247.1"/>
    </source>
</evidence>
<feature type="binding site" evidence="5 7">
    <location>
        <position position="144"/>
    </location>
    <ligand>
        <name>FMN</name>
        <dbReference type="ChEBI" id="CHEBI:58210"/>
    </ligand>
</feature>
<evidence type="ECO:0000259" key="8">
    <source>
        <dbReference type="Pfam" id="PF01243"/>
    </source>
</evidence>
<feature type="binding site" evidence="5 7">
    <location>
        <position position="122"/>
    </location>
    <ligand>
        <name>FMN</name>
        <dbReference type="ChEBI" id="CHEBI:58210"/>
    </ligand>
</feature>
<comment type="catalytic activity">
    <reaction evidence="5">
        <text>pyridoxamine 5'-phosphate + O2 + H2O = pyridoxal 5'-phosphate + H2O2 + NH4(+)</text>
        <dbReference type="Rhea" id="RHEA:15817"/>
        <dbReference type="ChEBI" id="CHEBI:15377"/>
        <dbReference type="ChEBI" id="CHEBI:15379"/>
        <dbReference type="ChEBI" id="CHEBI:16240"/>
        <dbReference type="ChEBI" id="CHEBI:28938"/>
        <dbReference type="ChEBI" id="CHEBI:58451"/>
        <dbReference type="ChEBI" id="CHEBI:597326"/>
        <dbReference type="EC" id="1.4.3.5"/>
    </reaction>
</comment>
<dbReference type="GO" id="GO:0008615">
    <property type="term" value="P:pyridoxine biosynthetic process"/>
    <property type="evidence" value="ECO:0007669"/>
    <property type="project" value="UniProtKB-UniRule"/>
</dbReference>
<feature type="binding site" evidence="5 7">
    <location>
        <position position="225"/>
    </location>
    <ligand>
        <name>FMN</name>
        <dbReference type="ChEBI" id="CHEBI:58210"/>
    </ligand>
</feature>
<dbReference type="PIRSF" id="PIRSF000190">
    <property type="entry name" value="Pyd_amn-ph_oxd"/>
    <property type="match status" value="1"/>
</dbReference>
<dbReference type="PANTHER" id="PTHR10851:SF0">
    <property type="entry name" value="PYRIDOXINE-5'-PHOSPHATE OXIDASE"/>
    <property type="match status" value="1"/>
</dbReference>
<evidence type="ECO:0000256" key="6">
    <source>
        <dbReference type="PIRSR" id="PIRSR000190-1"/>
    </source>
</evidence>
<feature type="binding site" evidence="5 6">
    <location>
        <position position="166"/>
    </location>
    <ligand>
        <name>substrate</name>
    </ligand>
</feature>
<comment type="cofactor">
    <cofactor evidence="5 7">
        <name>FMN</name>
        <dbReference type="ChEBI" id="CHEBI:58210"/>
    </cofactor>
    <text evidence="5 7">Binds 1 FMN per subunit.</text>
</comment>
<dbReference type="InterPro" id="IPR019740">
    <property type="entry name" value="Pyridox_Oxase_CS"/>
</dbReference>
<dbReference type="NCBIfam" id="TIGR00558">
    <property type="entry name" value="pdxH"/>
    <property type="match status" value="1"/>
</dbReference>
<dbReference type="UniPathway" id="UPA01068">
    <property type="reaction ID" value="UER00304"/>
</dbReference>
<reference evidence="10 11" key="1">
    <citation type="submission" date="2019-11" db="EMBL/GenBank/DDBJ databases">
        <title>Agromyces kandeliae sp. nov., isolated from mangrove soil.</title>
        <authorList>
            <person name="Wang R."/>
        </authorList>
    </citation>
    <scope>NUCLEOTIDE SEQUENCE [LARGE SCALE GENOMIC DNA]</scope>
    <source>
        <strain evidence="10 11">JCM 11433</strain>
    </source>
</reference>
<comment type="similarity">
    <text evidence="1 5">Belongs to the pyridoxamine 5'-phosphate oxidase family.</text>
</comment>
<dbReference type="InterPro" id="IPR011576">
    <property type="entry name" value="Pyridox_Oxase_N"/>
</dbReference>
<comment type="catalytic activity">
    <reaction evidence="5">
        <text>pyridoxine 5'-phosphate + O2 = pyridoxal 5'-phosphate + H2O2</text>
        <dbReference type="Rhea" id="RHEA:15149"/>
        <dbReference type="ChEBI" id="CHEBI:15379"/>
        <dbReference type="ChEBI" id="CHEBI:16240"/>
        <dbReference type="ChEBI" id="CHEBI:58589"/>
        <dbReference type="ChEBI" id="CHEBI:597326"/>
        <dbReference type="EC" id="1.4.3.5"/>
    </reaction>
</comment>
<feature type="binding site" evidence="5 7">
    <location>
        <position position="235"/>
    </location>
    <ligand>
        <name>FMN</name>
        <dbReference type="ChEBI" id="CHEBI:58210"/>
    </ligand>
</feature>
<evidence type="ECO:0000256" key="3">
    <source>
        <dbReference type="ARBA" id="ARBA00022643"/>
    </source>
</evidence>
<dbReference type="InterPro" id="IPR000659">
    <property type="entry name" value="Pyridox_Oxase"/>
</dbReference>
<evidence type="ECO:0000256" key="4">
    <source>
        <dbReference type="ARBA" id="ARBA00023002"/>
    </source>
</evidence>
<dbReference type="NCBIfam" id="NF004231">
    <property type="entry name" value="PRK05679.1"/>
    <property type="match status" value="1"/>
</dbReference>
<comment type="subunit">
    <text evidence="5">Homodimer.</text>
</comment>
<keyword evidence="11" id="KW-1185">Reference proteome</keyword>
<evidence type="ECO:0000256" key="7">
    <source>
        <dbReference type="PIRSR" id="PIRSR000190-2"/>
    </source>
</evidence>
<dbReference type="PROSITE" id="PS01064">
    <property type="entry name" value="PYRIDOX_OXIDASE"/>
    <property type="match status" value="1"/>
</dbReference>
<evidence type="ECO:0000256" key="2">
    <source>
        <dbReference type="ARBA" id="ARBA00022630"/>
    </source>
</evidence>
<comment type="pathway">
    <text evidence="5">Cofactor metabolism; pyridoxal 5'-phosphate salvage; pyridoxal 5'-phosphate from pyridoxamine 5'-phosphate: step 1/1.</text>
</comment>
<feature type="binding site" evidence="5 7">
    <location>
        <begin position="115"/>
        <end position="116"/>
    </location>
    <ligand>
        <name>FMN</name>
        <dbReference type="ChEBI" id="CHEBI:58210"/>
    </ligand>
</feature>
<evidence type="ECO:0000256" key="5">
    <source>
        <dbReference type="HAMAP-Rule" id="MF_01629"/>
    </source>
</evidence>